<dbReference type="SUPFAM" id="SSF53335">
    <property type="entry name" value="S-adenosyl-L-methionine-dependent methyltransferases"/>
    <property type="match status" value="1"/>
</dbReference>
<dbReference type="InterPro" id="IPR041698">
    <property type="entry name" value="Methyltransf_25"/>
</dbReference>
<keyword evidence="3" id="KW-1185">Reference proteome</keyword>
<feature type="domain" description="Methyltransferase" evidence="1">
    <location>
        <begin position="45"/>
        <end position="135"/>
    </location>
</feature>
<dbReference type="EC" id="2.1.1.-" evidence="2"/>
<dbReference type="Gene3D" id="3.40.50.150">
    <property type="entry name" value="Vaccinia Virus protein VP39"/>
    <property type="match status" value="1"/>
</dbReference>
<dbReference type="GO" id="GO:0032259">
    <property type="term" value="P:methylation"/>
    <property type="evidence" value="ECO:0007669"/>
    <property type="project" value="UniProtKB-KW"/>
</dbReference>
<dbReference type="CDD" id="cd02440">
    <property type="entry name" value="AdoMet_MTases"/>
    <property type="match status" value="1"/>
</dbReference>
<dbReference type="RefSeq" id="WP_337338530.1">
    <property type="nucleotide sequence ID" value="NZ_JBBDGL010000003.1"/>
</dbReference>
<keyword evidence="2" id="KW-0808">Transferase</keyword>
<reference evidence="2 3" key="1">
    <citation type="submission" date="2024-02" db="EMBL/GenBank/DDBJ databases">
        <authorList>
            <person name="Saticioglu I.B."/>
        </authorList>
    </citation>
    <scope>NUCLEOTIDE SEQUENCE [LARGE SCALE GENOMIC DNA]</scope>
    <source>
        <strain evidence="2 3">Mu-86</strain>
    </source>
</reference>
<keyword evidence="2" id="KW-0489">Methyltransferase</keyword>
<evidence type="ECO:0000313" key="2">
    <source>
        <dbReference type="EMBL" id="MEJ1156084.1"/>
    </source>
</evidence>
<accession>A0ABU8LW40</accession>
<dbReference type="GO" id="GO:0008168">
    <property type="term" value="F:methyltransferase activity"/>
    <property type="evidence" value="ECO:0007669"/>
    <property type="project" value="UniProtKB-KW"/>
</dbReference>
<dbReference type="Proteomes" id="UP001368654">
    <property type="component" value="Unassembled WGS sequence"/>
</dbReference>
<evidence type="ECO:0000313" key="3">
    <source>
        <dbReference type="Proteomes" id="UP001368654"/>
    </source>
</evidence>
<dbReference type="InterPro" id="IPR029063">
    <property type="entry name" value="SAM-dependent_MTases_sf"/>
</dbReference>
<name>A0ABU8LW40_9MICO</name>
<protein>
    <submittedName>
        <fullName evidence="2">Class I SAM-dependent methyltransferase</fullName>
        <ecNumber evidence="2">2.1.1.-</ecNumber>
    </submittedName>
</protein>
<gene>
    <name evidence="2" type="ORF">WDU96_10805</name>
</gene>
<evidence type="ECO:0000259" key="1">
    <source>
        <dbReference type="Pfam" id="PF13649"/>
    </source>
</evidence>
<organism evidence="2 3">
    <name type="scientific">Microbacterium marmarense</name>
    <dbReference type="NCBI Taxonomy" id="3122051"/>
    <lineage>
        <taxon>Bacteria</taxon>
        <taxon>Bacillati</taxon>
        <taxon>Actinomycetota</taxon>
        <taxon>Actinomycetes</taxon>
        <taxon>Micrococcales</taxon>
        <taxon>Microbacteriaceae</taxon>
        <taxon>Microbacterium</taxon>
    </lineage>
</organism>
<comment type="caution">
    <text evidence="2">The sequence shown here is derived from an EMBL/GenBank/DDBJ whole genome shotgun (WGS) entry which is preliminary data.</text>
</comment>
<proteinExistence type="predicted"/>
<sequence>MDVNVAASYAHRADEYIALLGSMESVHPSDVQLVSHWASQVAGPILDAGCGPGHWTGYLSARGAQASGIDQVPAFLEHARARYPGIPFLEGSIDELPLASRSVRGVLAWYSVIHHDPDTIDRALDEFARVLTPGGTLLAGFFVGANVEYFDHAVVRAWRWSPDAFAERLAAAGFEVIETHTRVVAQSKPRPHGAILARRLPDR</sequence>
<dbReference type="EMBL" id="JBBDGL010000003">
    <property type="protein sequence ID" value="MEJ1156084.1"/>
    <property type="molecule type" value="Genomic_DNA"/>
</dbReference>
<dbReference type="PANTHER" id="PTHR43591">
    <property type="entry name" value="METHYLTRANSFERASE"/>
    <property type="match status" value="1"/>
</dbReference>
<dbReference type="Pfam" id="PF13649">
    <property type="entry name" value="Methyltransf_25"/>
    <property type="match status" value="1"/>
</dbReference>